<keyword evidence="3" id="KW-0238">DNA-binding</keyword>
<evidence type="ECO:0000256" key="2">
    <source>
        <dbReference type="ARBA" id="ARBA00023015"/>
    </source>
</evidence>
<comment type="caution">
    <text evidence="6">The sequence shown here is derived from an EMBL/GenBank/DDBJ whole genome shotgun (WGS) entry which is preliminary data.</text>
</comment>
<dbReference type="PANTHER" id="PTHR30126">
    <property type="entry name" value="HTH-TYPE TRANSCRIPTIONAL REGULATOR"/>
    <property type="match status" value="1"/>
</dbReference>
<dbReference type="CDD" id="cd05466">
    <property type="entry name" value="PBP2_LTTR_substrate"/>
    <property type="match status" value="1"/>
</dbReference>
<dbReference type="PANTHER" id="PTHR30126:SF40">
    <property type="entry name" value="HTH-TYPE TRANSCRIPTIONAL REGULATOR GLTR"/>
    <property type="match status" value="1"/>
</dbReference>
<dbReference type="InterPro" id="IPR005119">
    <property type="entry name" value="LysR_subst-bd"/>
</dbReference>
<dbReference type="SUPFAM" id="SSF46785">
    <property type="entry name" value="Winged helix' DNA-binding domain"/>
    <property type="match status" value="1"/>
</dbReference>
<dbReference type="InterPro" id="IPR000847">
    <property type="entry name" value="LysR_HTH_N"/>
</dbReference>
<keyword evidence="4" id="KW-0804">Transcription</keyword>
<sequence>MEFYHLRSFVAVAQTGNLTQAAKRLYSTPPAISAHIKALEQELSTALFVRSSKGMALTDKGRLLLEKAQATLTSAQDLVNTAANNQHDIIGHFRLAINLPVERIKLPQLINNLKENCPGISVDIHQQATGKTLVEIREQQLDGGYISGDVPEDCLGINVKQQQITTIAPLRYDANKLQSQSALNQQPWITMGDYCPFDIFLKEKLGDDVPSALTTSDNSTRLELVKNGVGLSFLEYEEAIEAADKQQIQIIPTLDFSTPLHFIVLKQRATEPVIKALRQEIRILWGVAL</sequence>
<dbReference type="PROSITE" id="PS50931">
    <property type="entry name" value="HTH_LYSR"/>
    <property type="match status" value="1"/>
</dbReference>
<dbReference type="InterPro" id="IPR036388">
    <property type="entry name" value="WH-like_DNA-bd_sf"/>
</dbReference>
<evidence type="ECO:0000313" key="6">
    <source>
        <dbReference type="EMBL" id="GLX78570.1"/>
    </source>
</evidence>
<dbReference type="Proteomes" id="UP001157186">
    <property type="component" value="Unassembled WGS sequence"/>
</dbReference>
<evidence type="ECO:0000313" key="7">
    <source>
        <dbReference type="Proteomes" id="UP001157186"/>
    </source>
</evidence>
<dbReference type="Gene3D" id="1.10.10.10">
    <property type="entry name" value="Winged helix-like DNA-binding domain superfamily/Winged helix DNA-binding domain"/>
    <property type="match status" value="1"/>
</dbReference>
<comment type="similarity">
    <text evidence="1">Belongs to the LysR transcriptional regulatory family.</text>
</comment>
<organism evidence="6 7">
    <name type="scientific">Thalassotalea insulae</name>
    <dbReference type="NCBI Taxonomy" id="2056778"/>
    <lineage>
        <taxon>Bacteria</taxon>
        <taxon>Pseudomonadati</taxon>
        <taxon>Pseudomonadota</taxon>
        <taxon>Gammaproteobacteria</taxon>
        <taxon>Alteromonadales</taxon>
        <taxon>Colwelliaceae</taxon>
        <taxon>Thalassotalea</taxon>
    </lineage>
</organism>
<feature type="domain" description="HTH lysR-type" evidence="5">
    <location>
        <begin position="1"/>
        <end position="58"/>
    </location>
</feature>
<accession>A0ABQ6GRJ6</accession>
<dbReference type="InterPro" id="IPR036390">
    <property type="entry name" value="WH_DNA-bd_sf"/>
</dbReference>
<dbReference type="RefSeq" id="WP_284244452.1">
    <property type="nucleotide sequence ID" value="NZ_BSST01000001.1"/>
</dbReference>
<dbReference type="PRINTS" id="PR00039">
    <property type="entry name" value="HTHLYSR"/>
</dbReference>
<evidence type="ECO:0000259" key="5">
    <source>
        <dbReference type="PROSITE" id="PS50931"/>
    </source>
</evidence>
<evidence type="ECO:0000256" key="1">
    <source>
        <dbReference type="ARBA" id="ARBA00009437"/>
    </source>
</evidence>
<protein>
    <submittedName>
        <fullName evidence="6">LysR family transcriptional regulator</fullName>
    </submittedName>
</protein>
<dbReference type="SUPFAM" id="SSF53850">
    <property type="entry name" value="Periplasmic binding protein-like II"/>
    <property type="match status" value="1"/>
</dbReference>
<keyword evidence="2" id="KW-0805">Transcription regulation</keyword>
<dbReference type="Pfam" id="PF00126">
    <property type="entry name" value="HTH_1"/>
    <property type="match status" value="1"/>
</dbReference>
<reference evidence="6 7" key="1">
    <citation type="submission" date="2023-03" db="EMBL/GenBank/DDBJ databases">
        <title>Draft genome sequence of Thalassotalea insulae KCTC 62186T.</title>
        <authorList>
            <person name="Sawabe T."/>
        </authorList>
    </citation>
    <scope>NUCLEOTIDE SEQUENCE [LARGE SCALE GENOMIC DNA]</scope>
    <source>
        <strain evidence="6 7">KCTC 62186</strain>
    </source>
</reference>
<gene>
    <name evidence="6" type="ORF">tinsulaeT_19100</name>
</gene>
<dbReference type="Pfam" id="PF03466">
    <property type="entry name" value="LysR_substrate"/>
    <property type="match status" value="1"/>
</dbReference>
<name>A0ABQ6GRJ6_9GAMM</name>
<keyword evidence="7" id="KW-1185">Reference proteome</keyword>
<proteinExistence type="inferred from homology"/>
<dbReference type="EMBL" id="BSST01000001">
    <property type="protein sequence ID" value="GLX78570.1"/>
    <property type="molecule type" value="Genomic_DNA"/>
</dbReference>
<dbReference type="Gene3D" id="3.40.190.10">
    <property type="entry name" value="Periplasmic binding protein-like II"/>
    <property type="match status" value="2"/>
</dbReference>
<evidence type="ECO:0000256" key="4">
    <source>
        <dbReference type="ARBA" id="ARBA00023163"/>
    </source>
</evidence>
<evidence type="ECO:0000256" key="3">
    <source>
        <dbReference type="ARBA" id="ARBA00023125"/>
    </source>
</evidence>